<feature type="region of interest" description="Disordered" evidence="1">
    <location>
        <begin position="169"/>
        <end position="188"/>
    </location>
</feature>
<protein>
    <submittedName>
        <fullName evidence="2">Putative kinase</fullName>
    </submittedName>
</protein>
<dbReference type="AlphaFoldDB" id="A0A2T0LHI8"/>
<accession>A0A2T0LHI8</accession>
<dbReference type="EMBL" id="PVNE01000005">
    <property type="protein sequence ID" value="PRX41680.1"/>
    <property type="molecule type" value="Genomic_DNA"/>
</dbReference>
<sequence>MAVTLHLPSRSLVLLCGAPGSGKSTFAERHFLWSQVVSSDRCREMVCDDEENMAVHREAFSLLRLIVRLRLSLGRFTVIDSTALERKHRTAYVSMAAQYNFHPVAIVFDVPYELCLRQNESRSRRVPPEAIRHYHNLLQKTKISVRNEGFDRVFILSPEQIRTARIAFEDKDEKEGDNKRRNSRERGG</sequence>
<gene>
    <name evidence="2" type="ORF">CLV97_105111</name>
</gene>
<organism evidence="2 3">
    <name type="scientific">Planifilum fimeticola</name>
    <dbReference type="NCBI Taxonomy" id="201975"/>
    <lineage>
        <taxon>Bacteria</taxon>
        <taxon>Bacillati</taxon>
        <taxon>Bacillota</taxon>
        <taxon>Bacilli</taxon>
        <taxon>Bacillales</taxon>
        <taxon>Thermoactinomycetaceae</taxon>
        <taxon>Planifilum</taxon>
    </lineage>
</organism>
<evidence type="ECO:0000256" key="1">
    <source>
        <dbReference type="SAM" id="MobiDB-lite"/>
    </source>
</evidence>
<dbReference type="GO" id="GO:0016301">
    <property type="term" value="F:kinase activity"/>
    <property type="evidence" value="ECO:0007669"/>
    <property type="project" value="UniProtKB-KW"/>
</dbReference>
<dbReference type="PIRSF" id="PIRSF037081">
    <property type="entry name" value="P-loop_All4644_prd"/>
    <property type="match status" value="1"/>
</dbReference>
<keyword evidence="2" id="KW-0808">Transferase</keyword>
<dbReference type="Proteomes" id="UP000237797">
    <property type="component" value="Unassembled WGS sequence"/>
</dbReference>
<dbReference type="Gene3D" id="3.40.50.300">
    <property type="entry name" value="P-loop containing nucleotide triphosphate hydrolases"/>
    <property type="match status" value="1"/>
</dbReference>
<keyword evidence="2" id="KW-0418">Kinase</keyword>
<evidence type="ECO:0000313" key="2">
    <source>
        <dbReference type="EMBL" id="PRX41680.1"/>
    </source>
</evidence>
<dbReference type="PANTHER" id="PTHR12435">
    <property type="match status" value="1"/>
</dbReference>
<name>A0A2T0LHI8_9BACL</name>
<proteinExistence type="predicted"/>
<dbReference type="InterPro" id="IPR027417">
    <property type="entry name" value="P-loop_NTPase"/>
</dbReference>
<dbReference type="InterPro" id="IPR017101">
    <property type="entry name" value="P-loop_ATP/GTP-bd_All4644_prd"/>
</dbReference>
<comment type="caution">
    <text evidence="2">The sequence shown here is derived from an EMBL/GenBank/DDBJ whole genome shotgun (WGS) entry which is preliminary data.</text>
</comment>
<dbReference type="SUPFAM" id="SSF52540">
    <property type="entry name" value="P-loop containing nucleoside triphosphate hydrolases"/>
    <property type="match status" value="1"/>
</dbReference>
<dbReference type="Pfam" id="PF13671">
    <property type="entry name" value="AAA_33"/>
    <property type="match status" value="1"/>
</dbReference>
<keyword evidence="3" id="KW-1185">Reference proteome</keyword>
<reference evidence="2 3" key="1">
    <citation type="submission" date="2018-03" db="EMBL/GenBank/DDBJ databases">
        <title>Genomic Encyclopedia of Archaeal and Bacterial Type Strains, Phase II (KMG-II): from individual species to whole genera.</title>
        <authorList>
            <person name="Goeker M."/>
        </authorList>
    </citation>
    <scope>NUCLEOTIDE SEQUENCE [LARGE SCALE GENOMIC DNA]</scope>
    <source>
        <strain evidence="2 3">DSM 44946</strain>
    </source>
</reference>
<evidence type="ECO:0000313" key="3">
    <source>
        <dbReference type="Proteomes" id="UP000237797"/>
    </source>
</evidence>